<proteinExistence type="predicted"/>
<dbReference type="eggNOG" id="ENOG5033PFK">
    <property type="taxonomic scope" value="Bacteria"/>
</dbReference>
<dbReference type="Gene3D" id="3.10.129.10">
    <property type="entry name" value="Hotdog Thioesterase"/>
    <property type="match status" value="1"/>
</dbReference>
<dbReference type="EMBL" id="FOVH01000012">
    <property type="protein sequence ID" value="SFP22571.1"/>
    <property type="molecule type" value="Genomic_DNA"/>
</dbReference>
<dbReference type="InParanoid" id="A0A1I5NMV3"/>
<dbReference type="GeneID" id="99650901"/>
<dbReference type="AlphaFoldDB" id="A0A1I5NMV3"/>
<evidence type="ECO:0000313" key="2">
    <source>
        <dbReference type="Proteomes" id="UP000183413"/>
    </source>
</evidence>
<evidence type="ECO:0000313" key="1">
    <source>
        <dbReference type="EMBL" id="SFP22571.1"/>
    </source>
</evidence>
<accession>A0A1I5NMV3</accession>
<reference evidence="1 2" key="1">
    <citation type="submission" date="2016-10" db="EMBL/GenBank/DDBJ databases">
        <authorList>
            <person name="de Groot N.N."/>
        </authorList>
    </citation>
    <scope>NUCLEOTIDE SEQUENCE [LARGE SCALE GENOMIC DNA]</scope>
    <source>
        <strain evidence="1 2">DSM 43067</strain>
    </source>
</reference>
<dbReference type="SUPFAM" id="SSF54637">
    <property type="entry name" value="Thioesterase/thiol ester dehydrase-isomerase"/>
    <property type="match status" value="1"/>
</dbReference>
<keyword evidence="2" id="KW-1185">Reference proteome</keyword>
<organism evidence="1 2">
    <name type="scientific">Actinomadura madurae</name>
    <dbReference type="NCBI Taxonomy" id="1993"/>
    <lineage>
        <taxon>Bacteria</taxon>
        <taxon>Bacillati</taxon>
        <taxon>Actinomycetota</taxon>
        <taxon>Actinomycetes</taxon>
        <taxon>Streptosporangiales</taxon>
        <taxon>Thermomonosporaceae</taxon>
        <taxon>Actinomadura</taxon>
    </lineage>
</organism>
<gene>
    <name evidence="1" type="ORF">SAMN04489713_112208</name>
</gene>
<dbReference type="Proteomes" id="UP000183413">
    <property type="component" value="Unassembled WGS sequence"/>
</dbReference>
<dbReference type="RefSeq" id="WP_075023088.1">
    <property type="nucleotide sequence ID" value="NZ_CP083237.1"/>
</dbReference>
<dbReference type="InterPro" id="IPR029069">
    <property type="entry name" value="HotDog_dom_sf"/>
</dbReference>
<name>A0A1I5NMV3_9ACTN</name>
<sequence length="278" mass="30464">MVEDIRRVSPEEHWDQFEKAWTALLTYRYLGKRSPGLDAGVERETMPLRPDMRTSSGGIMAAPLCIAAPEPYWRDDQVIPAPVVMSYEILDSARDVTQVDVMREVVHLGRTMGFSRSKIVDAADHGRVIAVSCGTGVSLGDVPDGYEKVTNPPIDVSDRVLPPLPVAFGAERGEDGVWRLPVMKRELASPHAALHLGPINVVLEAAAMERVADHAGTESVQVESWTVMMIRPGVVGPFRAEAEIVDGGTERMATQLTLRDEGKDDRVISVASAVFRRV</sequence>
<dbReference type="STRING" id="1993.SAMN04489713_112208"/>
<protein>
    <submittedName>
        <fullName evidence="1">Uncharacterized protein</fullName>
    </submittedName>
</protein>